<gene>
    <name evidence="2" type="primary">spoIIIAG</name>
    <name evidence="2" type="ORF">FQB35_07025</name>
</gene>
<keyword evidence="1" id="KW-1133">Transmembrane helix</keyword>
<organism evidence="2 3">
    <name type="scientific">Crassaminicella thermophila</name>
    <dbReference type="NCBI Taxonomy" id="2599308"/>
    <lineage>
        <taxon>Bacteria</taxon>
        <taxon>Bacillati</taxon>
        <taxon>Bacillota</taxon>
        <taxon>Clostridia</taxon>
        <taxon>Eubacteriales</taxon>
        <taxon>Clostridiaceae</taxon>
        <taxon>Crassaminicella</taxon>
    </lineage>
</organism>
<dbReference type="KEGG" id="crs:FQB35_07025"/>
<dbReference type="OrthoDB" id="1634070at2"/>
<dbReference type="AlphaFoldDB" id="A0A5C0SEE0"/>
<feature type="transmembrane region" description="Helical" evidence="1">
    <location>
        <begin position="27"/>
        <end position="49"/>
    </location>
</feature>
<evidence type="ECO:0000313" key="2">
    <source>
        <dbReference type="EMBL" id="QEK12146.1"/>
    </source>
</evidence>
<proteinExistence type="predicted"/>
<sequence length="199" mass="22411">MKEVKKMNMKIIDKFKAYINNNGYKKVVYNLIAVIIICIIGLITLDTFFPRSVKNSTNTTIKENNDDVWKSNYQDTAEVKLKQILNQIKGVGEVEVMITYETSTEVVPALNVTKSSQITEEKDSQGGTRTTTQNDSSENVVMTNQNDNLVVIKEIKPQIRGVVVVAEGAGDIKIKLEIIEAVRTIFQIPAHKVMVYEKK</sequence>
<keyword evidence="1" id="KW-0812">Transmembrane</keyword>
<evidence type="ECO:0000256" key="1">
    <source>
        <dbReference type="SAM" id="Phobius"/>
    </source>
</evidence>
<dbReference type="EMBL" id="CP042243">
    <property type="protein sequence ID" value="QEK12146.1"/>
    <property type="molecule type" value="Genomic_DNA"/>
</dbReference>
<protein>
    <submittedName>
        <fullName evidence="2">Stage III sporulation protein AG</fullName>
    </submittedName>
</protein>
<evidence type="ECO:0000313" key="3">
    <source>
        <dbReference type="Proteomes" id="UP000324646"/>
    </source>
</evidence>
<dbReference type="NCBIfam" id="TIGR02830">
    <property type="entry name" value="spore_III_AG"/>
    <property type="match status" value="1"/>
</dbReference>
<name>A0A5C0SEE0_CRATE</name>
<dbReference type="Proteomes" id="UP000324646">
    <property type="component" value="Chromosome"/>
</dbReference>
<reference evidence="2 3" key="1">
    <citation type="submission" date="2019-07" db="EMBL/GenBank/DDBJ databases">
        <title>Complete genome of Crassaminicella thermophila SY095.</title>
        <authorList>
            <person name="Li X."/>
        </authorList>
    </citation>
    <scope>NUCLEOTIDE SEQUENCE [LARGE SCALE GENOMIC DNA]</scope>
    <source>
        <strain evidence="2 3">SY095</strain>
    </source>
</reference>
<dbReference type="InterPro" id="IPR014195">
    <property type="entry name" value="Spore_III_AG"/>
</dbReference>
<accession>A0A5C0SEE0</accession>
<keyword evidence="3" id="KW-1185">Reference proteome</keyword>
<keyword evidence="1" id="KW-0472">Membrane</keyword>